<dbReference type="Pfam" id="PF00005">
    <property type="entry name" value="ABC_tran"/>
    <property type="match status" value="1"/>
</dbReference>
<evidence type="ECO:0000313" key="7">
    <source>
        <dbReference type="EMBL" id="SCD19387.1"/>
    </source>
</evidence>
<dbReference type="PANTHER" id="PTHR42711">
    <property type="entry name" value="ABC TRANSPORTER ATP-BINDING PROTEIN"/>
    <property type="match status" value="1"/>
</dbReference>
<gene>
    <name evidence="7" type="ORF">PSM36_0557</name>
</gene>
<dbReference type="STRING" id="1642647.PSM36_0557"/>
<dbReference type="InterPro" id="IPR017871">
    <property type="entry name" value="ABC_transporter-like_CS"/>
</dbReference>
<keyword evidence="2" id="KW-0813">Transport</keyword>
<feature type="domain" description="ABC transporter" evidence="6">
    <location>
        <begin position="2"/>
        <end position="229"/>
    </location>
</feature>
<name>A0A1R3T4D2_9BACT</name>
<dbReference type="Proteomes" id="UP000187464">
    <property type="component" value="Chromosome I"/>
</dbReference>
<dbReference type="PROSITE" id="PS00211">
    <property type="entry name" value="ABC_TRANSPORTER_1"/>
    <property type="match status" value="1"/>
</dbReference>
<keyword evidence="8" id="KW-1185">Reference proteome</keyword>
<evidence type="ECO:0000256" key="1">
    <source>
        <dbReference type="ARBA" id="ARBA00005417"/>
    </source>
</evidence>
<dbReference type="AlphaFoldDB" id="A0A1R3T4D2"/>
<dbReference type="InterPro" id="IPR027417">
    <property type="entry name" value="P-loop_NTPase"/>
</dbReference>
<dbReference type="EMBL" id="LT605205">
    <property type="protein sequence ID" value="SCD19387.1"/>
    <property type="molecule type" value="Genomic_DNA"/>
</dbReference>
<evidence type="ECO:0000256" key="3">
    <source>
        <dbReference type="ARBA" id="ARBA00022458"/>
    </source>
</evidence>
<evidence type="ECO:0000313" key="8">
    <source>
        <dbReference type="Proteomes" id="UP000187464"/>
    </source>
</evidence>
<keyword evidence="4" id="KW-0547">Nucleotide-binding</keyword>
<reference evidence="7 8" key="1">
    <citation type="submission" date="2016-08" db="EMBL/GenBank/DDBJ databases">
        <authorList>
            <person name="Seilhamer J.J."/>
        </authorList>
    </citation>
    <scope>NUCLEOTIDE SEQUENCE [LARGE SCALE GENOMIC DNA]</scope>
    <source>
        <strain evidence="7">M3/6</strain>
    </source>
</reference>
<dbReference type="CDD" id="cd03230">
    <property type="entry name" value="ABC_DR_subfamily_A"/>
    <property type="match status" value="1"/>
</dbReference>
<sequence length="307" mass="34124">MIEARHISKHFRSRQVLCDLNFSVEKGEILCLVGANGAGKSTLFNIIATLDDEYEGLLQIRGVNVRENKRQVREIIGYVPGRFSLYGELTVAENLSFFASAYGCNPYEAHQRSSGLWRHLEASSRKQAKYLSGGMKQKLGVCCALAHDPHLLLLDEPTTGIDPFSRHLLWEELRSLQKSGMTILVSTHYLEEAAIADRVLFIHEGRQLKLGPPDKIVASYPRQLFTLGGYPVQPLFHSMKELPGVINCYIRGEHVYITVDENILLETIGVFAAGKGFEKVEIAQLPADMEDVFIDCLATNGGGSISC</sequence>
<evidence type="ECO:0000256" key="2">
    <source>
        <dbReference type="ARBA" id="ARBA00022448"/>
    </source>
</evidence>
<evidence type="ECO:0000259" key="6">
    <source>
        <dbReference type="PROSITE" id="PS50893"/>
    </source>
</evidence>
<dbReference type="GO" id="GO:0016887">
    <property type="term" value="F:ATP hydrolysis activity"/>
    <property type="evidence" value="ECO:0007669"/>
    <property type="project" value="InterPro"/>
</dbReference>
<dbReference type="InterPro" id="IPR003593">
    <property type="entry name" value="AAA+_ATPase"/>
</dbReference>
<dbReference type="InterPro" id="IPR050763">
    <property type="entry name" value="ABC_transporter_ATP-binding"/>
</dbReference>
<keyword evidence="3" id="KW-0536">Nodulation</keyword>
<organism evidence="7 8">
    <name type="scientific">Proteiniphilum saccharofermentans</name>
    <dbReference type="NCBI Taxonomy" id="1642647"/>
    <lineage>
        <taxon>Bacteria</taxon>
        <taxon>Pseudomonadati</taxon>
        <taxon>Bacteroidota</taxon>
        <taxon>Bacteroidia</taxon>
        <taxon>Bacteroidales</taxon>
        <taxon>Dysgonomonadaceae</taxon>
        <taxon>Proteiniphilum</taxon>
    </lineage>
</organism>
<dbReference type="SMART" id="SM00382">
    <property type="entry name" value="AAA"/>
    <property type="match status" value="1"/>
</dbReference>
<dbReference type="RefSeq" id="WP_076928681.1">
    <property type="nucleotide sequence ID" value="NZ_LT605205.1"/>
</dbReference>
<dbReference type="KEGG" id="psac:PSM36_0557"/>
<evidence type="ECO:0000256" key="5">
    <source>
        <dbReference type="ARBA" id="ARBA00022840"/>
    </source>
</evidence>
<dbReference type="SUPFAM" id="SSF52540">
    <property type="entry name" value="P-loop containing nucleoside triphosphate hydrolases"/>
    <property type="match status" value="1"/>
</dbReference>
<evidence type="ECO:0000256" key="4">
    <source>
        <dbReference type="ARBA" id="ARBA00022741"/>
    </source>
</evidence>
<keyword evidence="5" id="KW-0067">ATP-binding</keyword>
<dbReference type="InterPro" id="IPR003439">
    <property type="entry name" value="ABC_transporter-like_ATP-bd"/>
</dbReference>
<dbReference type="PANTHER" id="PTHR42711:SF5">
    <property type="entry name" value="ABC TRANSPORTER ATP-BINDING PROTEIN NATA"/>
    <property type="match status" value="1"/>
</dbReference>
<protein>
    <submittedName>
        <fullName evidence="7">ABC-type multidrug transport system</fullName>
    </submittedName>
</protein>
<accession>A0A1R3T4D2</accession>
<dbReference type="Gene3D" id="3.40.50.300">
    <property type="entry name" value="P-loop containing nucleotide triphosphate hydrolases"/>
    <property type="match status" value="1"/>
</dbReference>
<proteinExistence type="inferred from homology"/>
<comment type="similarity">
    <text evidence="1">Belongs to the ABC transporter superfamily.</text>
</comment>
<dbReference type="PROSITE" id="PS50893">
    <property type="entry name" value="ABC_TRANSPORTER_2"/>
    <property type="match status" value="1"/>
</dbReference>
<dbReference type="GO" id="GO:0005524">
    <property type="term" value="F:ATP binding"/>
    <property type="evidence" value="ECO:0007669"/>
    <property type="project" value="UniProtKB-KW"/>
</dbReference>